<dbReference type="GO" id="GO:0016787">
    <property type="term" value="F:hydrolase activity"/>
    <property type="evidence" value="ECO:0007669"/>
    <property type="project" value="UniProtKB-KW"/>
</dbReference>
<keyword evidence="4" id="KW-1185">Reference proteome</keyword>
<dbReference type="InterPro" id="IPR044149">
    <property type="entry name" value="Nitrilases_CHs"/>
</dbReference>
<organism evidence="3 4">
    <name type="scientific">Olsenella porci</name>
    <dbReference type="NCBI Taxonomy" id="2652279"/>
    <lineage>
        <taxon>Bacteria</taxon>
        <taxon>Bacillati</taxon>
        <taxon>Actinomycetota</taxon>
        <taxon>Coriobacteriia</taxon>
        <taxon>Coriobacteriales</taxon>
        <taxon>Atopobiaceae</taxon>
        <taxon>Olsenella</taxon>
    </lineage>
</organism>
<dbReference type="PROSITE" id="PS50263">
    <property type="entry name" value="CN_HYDROLASE"/>
    <property type="match status" value="1"/>
</dbReference>
<evidence type="ECO:0000256" key="1">
    <source>
        <dbReference type="ARBA" id="ARBA00008129"/>
    </source>
</evidence>
<dbReference type="RefSeq" id="WP_154435399.1">
    <property type="nucleotide sequence ID" value="NZ_VUNC01000005.1"/>
</dbReference>
<comment type="caution">
    <text evidence="3">The sequence shown here is derived from an EMBL/GenBank/DDBJ whole genome shotgun (WGS) entry which is preliminary data.</text>
</comment>
<accession>A0A6N7XBA6</accession>
<proteinExistence type="inferred from homology"/>
<dbReference type="AlphaFoldDB" id="A0A6N7XBA6"/>
<dbReference type="Gene3D" id="3.60.110.10">
    <property type="entry name" value="Carbon-nitrogen hydrolase"/>
    <property type="match status" value="1"/>
</dbReference>
<evidence type="ECO:0000313" key="4">
    <source>
        <dbReference type="Proteomes" id="UP000469325"/>
    </source>
</evidence>
<name>A0A6N7XBA6_9ACTN</name>
<keyword evidence="3" id="KW-0378">Hydrolase</keyword>
<reference evidence="3 4" key="1">
    <citation type="submission" date="2019-08" db="EMBL/GenBank/DDBJ databases">
        <title>In-depth cultivation of the pig gut microbiome towards novel bacterial diversity and tailored functional studies.</title>
        <authorList>
            <person name="Wylensek D."/>
            <person name="Hitch T.C.A."/>
            <person name="Clavel T."/>
        </authorList>
    </citation>
    <scope>NUCLEOTIDE SEQUENCE [LARGE SCALE GENOMIC DNA]</scope>
    <source>
        <strain evidence="3 4">CA-Schmier-601-WT-1</strain>
    </source>
</reference>
<gene>
    <name evidence="3" type="ORF">FYJ68_06995</name>
</gene>
<dbReference type="InterPro" id="IPR036526">
    <property type="entry name" value="C-N_Hydrolase_sf"/>
</dbReference>
<sequence length="308" mass="34435">MRDLRGTCRIAVVQSEPVLFDREEGTRRVVERIDRIAREHPSDLIVFPELLIPGYPHGMNFGFVLGARKPEGRGDYLMYAQNSVVVGGPETTAIGQAAARANAWVSVGISERHPTNGTLYNTNLVFAPDGSVDALHRKLKPTGAERLIWGDAQDHYFPVSQTPWGPMGTLICWENYMPLARVALYQKGVTIYLAPNTNDNPEWQATLQHIAIEGRCFVVNCAPYIRRDDYPEGLAYPEEVEALPQTVYRGGSCVLGPTGHYVTQPMWDREDVAYAELDMDEVVSSKWEFDAVGHYARPDAVRLEVSDL</sequence>
<feature type="domain" description="CN hydrolase" evidence="2">
    <location>
        <begin position="8"/>
        <end position="279"/>
    </location>
</feature>
<protein>
    <submittedName>
        <fullName evidence="3">Carbon-nitrogen hydrolase family protein</fullName>
    </submittedName>
</protein>
<dbReference type="PANTHER" id="PTHR46044:SF1">
    <property type="entry name" value="CN HYDROLASE DOMAIN-CONTAINING PROTEIN"/>
    <property type="match status" value="1"/>
</dbReference>
<dbReference type="CDD" id="cd07564">
    <property type="entry name" value="nitrilases_CHs"/>
    <property type="match status" value="1"/>
</dbReference>
<comment type="similarity">
    <text evidence="1">Belongs to the carbon-nitrogen hydrolase superfamily. Nitrilase family.</text>
</comment>
<evidence type="ECO:0000313" key="3">
    <source>
        <dbReference type="EMBL" id="MST72850.1"/>
    </source>
</evidence>
<dbReference type="InterPro" id="IPR003010">
    <property type="entry name" value="C-N_Hydrolase"/>
</dbReference>
<dbReference type="SUPFAM" id="SSF56317">
    <property type="entry name" value="Carbon-nitrogen hydrolase"/>
    <property type="match status" value="1"/>
</dbReference>
<dbReference type="EMBL" id="VUNC01000005">
    <property type="protein sequence ID" value="MST72850.1"/>
    <property type="molecule type" value="Genomic_DNA"/>
</dbReference>
<dbReference type="PANTHER" id="PTHR46044">
    <property type="entry name" value="NITRILASE"/>
    <property type="match status" value="1"/>
</dbReference>
<dbReference type="Pfam" id="PF00795">
    <property type="entry name" value="CN_hydrolase"/>
    <property type="match status" value="1"/>
</dbReference>
<dbReference type="Proteomes" id="UP000469325">
    <property type="component" value="Unassembled WGS sequence"/>
</dbReference>
<evidence type="ECO:0000259" key="2">
    <source>
        <dbReference type="PROSITE" id="PS50263"/>
    </source>
</evidence>